<dbReference type="Gene3D" id="3.40.50.880">
    <property type="match status" value="1"/>
</dbReference>
<dbReference type="PANTHER" id="PTHR48094">
    <property type="entry name" value="PROTEIN/NUCLEIC ACID DEGLYCASE DJ-1-RELATED"/>
    <property type="match status" value="1"/>
</dbReference>
<dbReference type="KEGG" id="mcb:Mycch_5442"/>
<feature type="domain" description="DJ-1/PfpI" evidence="1">
    <location>
        <begin position="30"/>
        <end position="230"/>
    </location>
</feature>
<evidence type="ECO:0000313" key="2">
    <source>
        <dbReference type="EMBL" id="AFM20114.1"/>
    </source>
</evidence>
<dbReference type="SUPFAM" id="SSF52317">
    <property type="entry name" value="Class I glutamine amidotransferase-like"/>
    <property type="match status" value="1"/>
</dbReference>
<dbReference type="PANTHER" id="PTHR48094:SF22">
    <property type="entry name" value="DJ-1_PFPI DOMAIN-CONTAINING PROTEIN"/>
    <property type="match status" value="1"/>
</dbReference>
<dbReference type="CDD" id="cd03141">
    <property type="entry name" value="GATase1_Hsp31_like"/>
    <property type="match status" value="1"/>
</dbReference>
<dbReference type="PATRIC" id="fig|710421.3.peg.5429"/>
<keyword evidence="2" id="KW-0378">Hydrolase</keyword>
<dbReference type="RefSeq" id="WP_014805405.1">
    <property type="nucleotide sequence ID" value="NC_018022.1"/>
</dbReference>
<keyword evidence="3" id="KW-1185">Reference proteome</keyword>
<gene>
    <name evidence="2" type="ordered locus">Mycch_5442</name>
</gene>
<reference evidence="2 3" key="1">
    <citation type="submission" date="2012-06" db="EMBL/GenBank/DDBJ databases">
        <title>Complete sequence of plasmid 1 of Mycobacterium chubuense NBB4.</title>
        <authorList>
            <consortium name="US DOE Joint Genome Institute"/>
            <person name="Lucas S."/>
            <person name="Han J."/>
            <person name="Lapidus A."/>
            <person name="Cheng J.-F."/>
            <person name="Goodwin L."/>
            <person name="Pitluck S."/>
            <person name="Peters L."/>
            <person name="Mikhailova N."/>
            <person name="Teshima H."/>
            <person name="Detter J.C."/>
            <person name="Han C."/>
            <person name="Tapia R."/>
            <person name="Land M."/>
            <person name="Hauser L."/>
            <person name="Kyrpides N."/>
            <person name="Ivanova N."/>
            <person name="Pagani I."/>
            <person name="Mattes T."/>
            <person name="Holmes A."/>
            <person name="Rutledge P."/>
            <person name="Paulsen I."/>
            <person name="Coleman N."/>
            <person name="Woyke T."/>
        </authorList>
    </citation>
    <scope>NUCLEOTIDE SEQUENCE [LARGE SCALE GENOMIC DNA]</scope>
    <source>
        <strain evidence="2 3">NBB4</strain>
        <plasmid evidence="2 3">pMYCCH.01</plasmid>
    </source>
</reference>
<dbReference type="OrthoDB" id="9792284at2"/>
<organism evidence="2 3">
    <name type="scientific">Mycolicibacterium chubuense (strain NBB4)</name>
    <name type="common">Mycobacterium chubuense</name>
    <dbReference type="NCBI Taxonomy" id="710421"/>
    <lineage>
        <taxon>Bacteria</taxon>
        <taxon>Bacillati</taxon>
        <taxon>Actinomycetota</taxon>
        <taxon>Actinomycetes</taxon>
        <taxon>Mycobacteriales</taxon>
        <taxon>Mycobacteriaceae</taxon>
        <taxon>Mycolicibacterium</taxon>
    </lineage>
</organism>
<geneLocation type="plasmid" evidence="2 3">
    <name>pMYCCH.01</name>
</geneLocation>
<dbReference type="HOGENOM" id="CLU_070319_0_2_11"/>
<dbReference type="EMBL" id="CP003054">
    <property type="protein sequence ID" value="AFM20114.1"/>
    <property type="molecule type" value="Genomic_DNA"/>
</dbReference>
<keyword evidence="2" id="KW-0645">Protease</keyword>
<dbReference type="Proteomes" id="UP000006057">
    <property type="component" value="Plasmid pMYCCH.01"/>
</dbReference>
<dbReference type="InterPro" id="IPR002818">
    <property type="entry name" value="DJ-1/PfpI"/>
</dbReference>
<evidence type="ECO:0000259" key="1">
    <source>
        <dbReference type="Pfam" id="PF01965"/>
    </source>
</evidence>
<dbReference type="GO" id="GO:0006508">
    <property type="term" value="P:proteolysis"/>
    <property type="evidence" value="ECO:0007669"/>
    <property type="project" value="UniProtKB-KW"/>
</dbReference>
<dbReference type="AlphaFoldDB" id="I4BS57"/>
<name>I4BS57_MYCCN</name>
<protein>
    <submittedName>
        <fullName evidence="2">Putative intracellular protease/amidase</fullName>
    </submittedName>
</protein>
<dbReference type="InterPro" id="IPR029062">
    <property type="entry name" value="Class_I_gatase-like"/>
</dbReference>
<keyword evidence="2" id="KW-0614">Plasmid</keyword>
<dbReference type="GO" id="GO:0008233">
    <property type="term" value="F:peptidase activity"/>
    <property type="evidence" value="ECO:0007669"/>
    <property type="project" value="UniProtKB-KW"/>
</dbReference>
<dbReference type="Pfam" id="PF01965">
    <property type="entry name" value="DJ-1_PfpI"/>
    <property type="match status" value="1"/>
</dbReference>
<dbReference type="GO" id="GO:0019243">
    <property type="term" value="P:methylglyoxal catabolic process to D-lactate via S-lactoyl-glutathione"/>
    <property type="evidence" value="ECO:0007669"/>
    <property type="project" value="TreeGrafter"/>
</dbReference>
<dbReference type="GO" id="GO:0019172">
    <property type="term" value="F:glyoxalase III activity"/>
    <property type="evidence" value="ECO:0007669"/>
    <property type="project" value="TreeGrafter"/>
</dbReference>
<accession>I4BS57</accession>
<dbReference type="GO" id="GO:0005737">
    <property type="term" value="C:cytoplasm"/>
    <property type="evidence" value="ECO:0007669"/>
    <property type="project" value="TreeGrafter"/>
</dbReference>
<sequence length="238" mass="25693">MTSVLLAVTGSDYWTLADGSKHPCGYWPEELAVPHEVFRNAGLDITIATPHGVVPTADEAGFTPEMNGGSETRGKEIRNYLDNISAELNSPAMVERVNHNDFDFIFVPGGHGPMEDLAESTEFGGLLRAMHLAGKPIAAVCHGPAALFSARNDTDSWLFDGYQLTGFTNVEEGQVGFADRASWLLEDRIKQNGGVFSSTDAWAAHVVVDRNLYTGQNPASSQPLAEKLVADLDRLSTS</sequence>
<proteinExistence type="predicted"/>
<dbReference type="InterPro" id="IPR050325">
    <property type="entry name" value="Prot/Nucl_acid_deglycase"/>
</dbReference>
<evidence type="ECO:0000313" key="3">
    <source>
        <dbReference type="Proteomes" id="UP000006057"/>
    </source>
</evidence>